<evidence type="ECO:0000256" key="2">
    <source>
        <dbReference type="SAM" id="MobiDB-lite"/>
    </source>
</evidence>
<dbReference type="Gene3D" id="1.10.260.40">
    <property type="entry name" value="lambda repressor-like DNA-binding domains"/>
    <property type="match status" value="2"/>
</dbReference>
<feature type="region of interest" description="Disordered" evidence="2">
    <location>
        <begin position="66"/>
        <end position="90"/>
    </location>
</feature>
<dbReference type="CDD" id="cd00093">
    <property type="entry name" value="HTH_XRE"/>
    <property type="match status" value="2"/>
</dbReference>
<sequence length="154" mass="17145">MLRAWRVYRQVTERRLAQIAGISASYLRMMELGERAGSVQAWNRISAALEVEKDLLMAYPQASRKPLATAPASPTQVSPHKSSRRAVKQRANREGISMVKAWRLELGLTQSSAAARMGITPNAFGELERRSNHRVSTLHRAAHAFGISIQDLLP</sequence>
<feature type="domain" description="HTH cro/C1-type" evidence="3">
    <location>
        <begin position="99"/>
        <end position="152"/>
    </location>
</feature>
<dbReference type="SUPFAM" id="SSF47413">
    <property type="entry name" value="lambda repressor-like DNA-binding domains"/>
    <property type="match status" value="2"/>
</dbReference>
<feature type="compositionally biased region" description="Basic residues" evidence="2">
    <location>
        <begin position="81"/>
        <end position="90"/>
    </location>
</feature>
<name>A0A142JME7_9BURK</name>
<keyword evidence="5" id="KW-1185">Reference proteome</keyword>
<reference evidence="4 5" key="1">
    <citation type="submission" date="2016-03" db="EMBL/GenBank/DDBJ databases">
        <title>Complete genome sequence of a novel chlorpyrifos degrading bacterium, Cupriavidus nantongensis sp. X1.</title>
        <authorList>
            <person name="Fang L."/>
        </authorList>
    </citation>
    <scope>NUCLEOTIDE SEQUENCE [LARGE SCALE GENOMIC DNA]</scope>
    <source>
        <strain evidence="4 5">X1</strain>
    </source>
</reference>
<protein>
    <recommendedName>
        <fullName evidence="3">HTH cro/C1-type domain-containing protein</fullName>
    </recommendedName>
</protein>
<dbReference type="Proteomes" id="UP000075238">
    <property type="component" value="Chromosome 1"/>
</dbReference>
<dbReference type="EMBL" id="CP014844">
    <property type="protein sequence ID" value="AMR79259.1"/>
    <property type="molecule type" value="Genomic_DNA"/>
</dbReference>
<dbReference type="GO" id="GO:0003677">
    <property type="term" value="F:DNA binding"/>
    <property type="evidence" value="ECO:0007669"/>
    <property type="project" value="UniProtKB-KW"/>
</dbReference>
<dbReference type="KEGG" id="cnan:A2G96_16795"/>
<evidence type="ECO:0000313" key="4">
    <source>
        <dbReference type="EMBL" id="AMR79259.1"/>
    </source>
</evidence>
<dbReference type="SMART" id="SM00530">
    <property type="entry name" value="HTH_XRE"/>
    <property type="match status" value="2"/>
</dbReference>
<dbReference type="GO" id="GO:0005829">
    <property type="term" value="C:cytosol"/>
    <property type="evidence" value="ECO:0007669"/>
    <property type="project" value="TreeGrafter"/>
</dbReference>
<keyword evidence="1" id="KW-0238">DNA-binding</keyword>
<proteinExistence type="predicted"/>
<dbReference type="InterPro" id="IPR001387">
    <property type="entry name" value="Cro/C1-type_HTH"/>
</dbReference>
<dbReference type="AlphaFoldDB" id="A0A142JME7"/>
<dbReference type="GO" id="GO:0003700">
    <property type="term" value="F:DNA-binding transcription factor activity"/>
    <property type="evidence" value="ECO:0007669"/>
    <property type="project" value="TreeGrafter"/>
</dbReference>
<dbReference type="PROSITE" id="PS50943">
    <property type="entry name" value="HTH_CROC1"/>
    <property type="match status" value="2"/>
</dbReference>
<dbReference type="Pfam" id="PF01381">
    <property type="entry name" value="HTH_3"/>
    <property type="match status" value="1"/>
</dbReference>
<dbReference type="STRING" id="1796606.A2G96_16795"/>
<accession>A0A142JME7</accession>
<organism evidence="4 5">
    <name type="scientific">Cupriavidus nantongensis</name>
    <dbReference type="NCBI Taxonomy" id="1796606"/>
    <lineage>
        <taxon>Bacteria</taxon>
        <taxon>Pseudomonadati</taxon>
        <taxon>Pseudomonadota</taxon>
        <taxon>Betaproteobacteria</taxon>
        <taxon>Burkholderiales</taxon>
        <taxon>Burkholderiaceae</taxon>
        <taxon>Cupriavidus</taxon>
    </lineage>
</organism>
<evidence type="ECO:0000259" key="3">
    <source>
        <dbReference type="PROSITE" id="PS50943"/>
    </source>
</evidence>
<dbReference type="PANTHER" id="PTHR46797">
    <property type="entry name" value="HTH-TYPE TRANSCRIPTIONAL REGULATOR"/>
    <property type="match status" value="1"/>
</dbReference>
<gene>
    <name evidence="4" type="ORF">A2G96_16795</name>
</gene>
<feature type="domain" description="HTH cro/C1-type" evidence="3">
    <location>
        <begin position="2"/>
        <end position="56"/>
    </location>
</feature>
<dbReference type="InterPro" id="IPR010982">
    <property type="entry name" value="Lambda_DNA-bd_dom_sf"/>
</dbReference>
<dbReference type="PANTHER" id="PTHR46797:SF1">
    <property type="entry name" value="METHYLPHOSPHONATE SYNTHASE"/>
    <property type="match status" value="1"/>
</dbReference>
<dbReference type="InterPro" id="IPR050807">
    <property type="entry name" value="TransReg_Diox_bact_type"/>
</dbReference>
<evidence type="ECO:0000256" key="1">
    <source>
        <dbReference type="ARBA" id="ARBA00023125"/>
    </source>
</evidence>
<evidence type="ECO:0000313" key="5">
    <source>
        <dbReference type="Proteomes" id="UP000075238"/>
    </source>
</evidence>